<dbReference type="EMBL" id="VFNV01000001">
    <property type="protein sequence ID" value="TQK75910.1"/>
    <property type="molecule type" value="Genomic_DNA"/>
</dbReference>
<dbReference type="RefSeq" id="WP_142111245.1">
    <property type="nucleotide sequence ID" value="NZ_BAAATB010000008.1"/>
</dbReference>
<gene>
    <name evidence="1" type="ORF">FB389_0552</name>
</gene>
<organism evidence="1 2">
    <name type="scientific">Rarobacter incanus</name>
    <dbReference type="NCBI Taxonomy" id="153494"/>
    <lineage>
        <taxon>Bacteria</taxon>
        <taxon>Bacillati</taxon>
        <taxon>Actinomycetota</taxon>
        <taxon>Actinomycetes</taxon>
        <taxon>Micrococcales</taxon>
        <taxon>Rarobacteraceae</taxon>
        <taxon>Rarobacter</taxon>
    </lineage>
</organism>
<accession>A0A542SMQ5</accession>
<dbReference type="OrthoDB" id="5185945at2"/>
<dbReference type="InterPro" id="IPR021412">
    <property type="entry name" value="DUF3052"/>
</dbReference>
<reference evidence="1 2" key="1">
    <citation type="submission" date="2019-06" db="EMBL/GenBank/DDBJ databases">
        <title>Sequencing the genomes of 1000 actinobacteria strains.</title>
        <authorList>
            <person name="Klenk H.-P."/>
        </authorList>
    </citation>
    <scope>NUCLEOTIDE SEQUENCE [LARGE SCALE GENOMIC DNA]</scope>
    <source>
        <strain evidence="1 2">DSM 10596</strain>
    </source>
</reference>
<dbReference type="Proteomes" id="UP000316181">
    <property type="component" value="Unassembled WGS sequence"/>
</dbReference>
<name>A0A542SMQ5_9MICO</name>
<dbReference type="Pfam" id="PF11253">
    <property type="entry name" value="DUF3052"/>
    <property type="match status" value="1"/>
</dbReference>
<proteinExistence type="predicted"/>
<comment type="caution">
    <text evidence="1">The sequence shown here is derived from an EMBL/GenBank/DDBJ whole genome shotgun (WGS) entry which is preliminary data.</text>
</comment>
<evidence type="ECO:0000313" key="1">
    <source>
        <dbReference type="EMBL" id="TQK75910.1"/>
    </source>
</evidence>
<sequence length="139" mass="14972">MASGTNSLDVTTFGFAPGQLVQEFGWDEDTDNELRAALEELSGSELLDEDYDSVVDGVIVWYRDGDEDLTDFLVDVQTLLREGGLIWVLTPKAGRAGHVSQGDIVEAAATAGLHATTTFPACPQWSGTKLAARGRSRLQ</sequence>
<protein>
    <submittedName>
        <fullName evidence="1">DUF3052 family protein</fullName>
    </submittedName>
</protein>
<dbReference type="AlphaFoldDB" id="A0A542SMQ5"/>
<evidence type="ECO:0000313" key="2">
    <source>
        <dbReference type="Proteomes" id="UP000316181"/>
    </source>
</evidence>
<keyword evidence="2" id="KW-1185">Reference proteome</keyword>